<dbReference type="Pfam" id="PF04402">
    <property type="entry name" value="SIMPL"/>
    <property type="match status" value="1"/>
</dbReference>
<dbReference type="Gene3D" id="3.30.110.170">
    <property type="entry name" value="Protein of unknown function (DUF541), domain 1"/>
    <property type="match status" value="1"/>
</dbReference>
<name>A0A160TMR5_9ZZZZ</name>
<evidence type="ECO:0008006" key="2">
    <source>
        <dbReference type="Google" id="ProtNLM"/>
    </source>
</evidence>
<dbReference type="PANTHER" id="PTHR34387:SF1">
    <property type="entry name" value="PERIPLASMIC IMMUNOGENIC PROTEIN"/>
    <property type="match status" value="1"/>
</dbReference>
<dbReference type="InterPro" id="IPR052022">
    <property type="entry name" value="26kDa_periplasmic_antigen"/>
</dbReference>
<dbReference type="InterPro" id="IPR007497">
    <property type="entry name" value="SIMPL/DUF541"/>
</dbReference>
<organism evidence="1">
    <name type="scientific">hydrothermal vent metagenome</name>
    <dbReference type="NCBI Taxonomy" id="652676"/>
    <lineage>
        <taxon>unclassified sequences</taxon>
        <taxon>metagenomes</taxon>
        <taxon>ecological metagenomes</taxon>
    </lineage>
</organism>
<dbReference type="GO" id="GO:0006974">
    <property type="term" value="P:DNA damage response"/>
    <property type="evidence" value="ECO:0007669"/>
    <property type="project" value="TreeGrafter"/>
</dbReference>
<sequence length="278" mass="28302">MHIAKGVLIAALVPGPALAQFDREAKPATIVVSATGSVESAPDRASLSVSIRGEGKTADAATSALATRQKAIFSGLRSLDPTVEIRTGAVSIREAHAGDCNGSDPFVMGSAEEVADNLDAAADALSLMADDVAKDTPGRTGKKDCTVVGRVARIQATIIMRSVKDAGTAVGLAGRLGAGSANIDDFSLSDDSNASNRAVAKAMTVARAKAQAIAVASGAKLGGIVSVDDNSERAMHVTLADVEMRSPAVMMPPPIAIEVSPKPVETSARLTVTFAIDQ</sequence>
<reference evidence="1" key="1">
    <citation type="submission" date="2015-10" db="EMBL/GenBank/DDBJ databases">
        <authorList>
            <person name="Gilbert D.G."/>
        </authorList>
    </citation>
    <scope>NUCLEOTIDE SEQUENCE</scope>
</reference>
<gene>
    <name evidence="1" type="ORF">MGWOODY_Smn58</name>
</gene>
<dbReference type="AlphaFoldDB" id="A0A160TMR5"/>
<proteinExistence type="predicted"/>
<dbReference type="PANTHER" id="PTHR34387">
    <property type="entry name" value="SLR1258 PROTEIN"/>
    <property type="match status" value="1"/>
</dbReference>
<evidence type="ECO:0000313" key="1">
    <source>
        <dbReference type="EMBL" id="CUS45941.1"/>
    </source>
</evidence>
<protein>
    <recommendedName>
        <fullName evidence="2">DUF541 domain-containing protein</fullName>
    </recommendedName>
</protein>
<accession>A0A160TMR5</accession>
<dbReference type="EMBL" id="CZQE01000316">
    <property type="protein sequence ID" value="CUS45941.1"/>
    <property type="molecule type" value="Genomic_DNA"/>
</dbReference>